<dbReference type="PANTHER" id="PTHR35385">
    <property type="entry name" value="PROTEIN B, PUTATIVE-RELATED-RELATED"/>
    <property type="match status" value="1"/>
</dbReference>
<proteinExistence type="predicted"/>
<dbReference type="AlphaFoldDB" id="A0A6S7HRK2"/>
<accession>A0A6S7HRK2</accession>
<dbReference type="PANTHER" id="PTHR35385:SF2">
    <property type="entry name" value="PROTEIN B, PUTATIVE-RELATED"/>
    <property type="match status" value="1"/>
</dbReference>
<protein>
    <submittedName>
        <fullName evidence="1">Uncharacterized protein</fullName>
    </submittedName>
</protein>
<gene>
    <name evidence="1" type="ORF">PACLA_8A002527</name>
</gene>
<evidence type="ECO:0000313" key="1">
    <source>
        <dbReference type="EMBL" id="CAB4007676.1"/>
    </source>
</evidence>
<evidence type="ECO:0000313" key="2">
    <source>
        <dbReference type="Proteomes" id="UP001152795"/>
    </source>
</evidence>
<dbReference type="PROSITE" id="PS51257">
    <property type="entry name" value="PROKAR_LIPOPROTEIN"/>
    <property type="match status" value="1"/>
</dbReference>
<sequence length="156" mass="18031">MKRVEKRAPLFYSVLIAGGCNNKKTEKCSWIPAVGMAASVQKITLHEAVQLMLDFQPQCEDSCNSWSIDLAWVHNHSTDNLEAYNFKDLCMEVIEKIKKLYEACHTPSTARQQYLEDLWHVKKADRSTMPQRRDFLYIYGQFGKETFGGKHDGMFC</sequence>
<dbReference type="Proteomes" id="UP001152795">
    <property type="component" value="Unassembled WGS sequence"/>
</dbReference>
<dbReference type="EMBL" id="CACRXK020005873">
    <property type="protein sequence ID" value="CAB4007676.1"/>
    <property type="molecule type" value="Genomic_DNA"/>
</dbReference>
<name>A0A6S7HRK2_PARCT</name>
<organism evidence="1 2">
    <name type="scientific">Paramuricea clavata</name>
    <name type="common">Red gorgonian</name>
    <name type="synonym">Violescent sea-whip</name>
    <dbReference type="NCBI Taxonomy" id="317549"/>
    <lineage>
        <taxon>Eukaryota</taxon>
        <taxon>Metazoa</taxon>
        <taxon>Cnidaria</taxon>
        <taxon>Anthozoa</taxon>
        <taxon>Octocorallia</taxon>
        <taxon>Malacalcyonacea</taxon>
        <taxon>Plexauridae</taxon>
        <taxon>Paramuricea</taxon>
    </lineage>
</organism>
<reference evidence="1" key="1">
    <citation type="submission" date="2020-04" db="EMBL/GenBank/DDBJ databases">
        <authorList>
            <person name="Alioto T."/>
            <person name="Alioto T."/>
            <person name="Gomez Garrido J."/>
        </authorList>
    </citation>
    <scope>NUCLEOTIDE SEQUENCE</scope>
    <source>
        <strain evidence="1">A484AB</strain>
    </source>
</reference>
<comment type="caution">
    <text evidence="1">The sequence shown here is derived from an EMBL/GenBank/DDBJ whole genome shotgun (WGS) entry which is preliminary data.</text>
</comment>
<keyword evidence="2" id="KW-1185">Reference proteome</keyword>
<dbReference type="OrthoDB" id="1902038at2759"/>